<protein>
    <submittedName>
        <fullName evidence="4">MarR family transcriptional regulator</fullName>
    </submittedName>
</protein>
<dbReference type="PROSITE" id="PS50995">
    <property type="entry name" value="HTH_MARR_2"/>
    <property type="match status" value="1"/>
</dbReference>
<dbReference type="InterPro" id="IPR036390">
    <property type="entry name" value="WH_DNA-bd_sf"/>
</dbReference>
<proteinExistence type="predicted"/>
<dbReference type="AlphaFoldDB" id="A0AAX0S3A9"/>
<dbReference type="EMBL" id="CP030926">
    <property type="protein sequence ID" value="AXN39221.1"/>
    <property type="molecule type" value="Genomic_DNA"/>
</dbReference>
<dbReference type="RefSeq" id="WP_098176699.1">
    <property type="nucleotide sequence ID" value="NZ_CP030926.1"/>
</dbReference>
<dbReference type="Proteomes" id="UP000260457">
    <property type="component" value="Chromosome"/>
</dbReference>
<organism evidence="4 5">
    <name type="scientific">Peribacillus butanolivorans</name>
    <dbReference type="NCBI Taxonomy" id="421767"/>
    <lineage>
        <taxon>Bacteria</taxon>
        <taxon>Bacillati</taxon>
        <taxon>Bacillota</taxon>
        <taxon>Bacilli</taxon>
        <taxon>Bacillales</taxon>
        <taxon>Bacillaceae</taxon>
        <taxon>Peribacillus</taxon>
    </lineage>
</organism>
<dbReference type="InterPro" id="IPR000835">
    <property type="entry name" value="HTH_MarR-typ"/>
</dbReference>
<dbReference type="EMBL" id="NUEQ01000029">
    <property type="protein sequence ID" value="PEJ31373.1"/>
    <property type="molecule type" value="Genomic_DNA"/>
</dbReference>
<evidence type="ECO:0000313" key="4">
    <source>
        <dbReference type="EMBL" id="PEJ31373.1"/>
    </source>
</evidence>
<dbReference type="Proteomes" id="UP000220106">
    <property type="component" value="Unassembled WGS sequence"/>
</dbReference>
<dbReference type="GO" id="GO:0006950">
    <property type="term" value="P:response to stress"/>
    <property type="evidence" value="ECO:0007669"/>
    <property type="project" value="TreeGrafter"/>
</dbReference>
<dbReference type="GO" id="GO:0003677">
    <property type="term" value="F:DNA binding"/>
    <property type="evidence" value="ECO:0007669"/>
    <property type="project" value="UniProtKB-KW"/>
</dbReference>
<dbReference type="InterPro" id="IPR039422">
    <property type="entry name" value="MarR/SlyA-like"/>
</dbReference>
<dbReference type="InterPro" id="IPR036388">
    <property type="entry name" value="WH-like_DNA-bd_sf"/>
</dbReference>
<accession>A0AAX0S3A9</accession>
<dbReference type="Gene3D" id="1.10.10.10">
    <property type="entry name" value="Winged helix-like DNA-binding domain superfamily/Winged helix DNA-binding domain"/>
    <property type="match status" value="1"/>
</dbReference>
<dbReference type="PANTHER" id="PTHR33164">
    <property type="entry name" value="TRANSCRIPTIONAL REGULATOR, MARR FAMILY"/>
    <property type="match status" value="1"/>
</dbReference>
<keyword evidence="6" id="KW-1185">Reference proteome</keyword>
<evidence type="ECO:0000313" key="3">
    <source>
        <dbReference type="EMBL" id="AXN39221.1"/>
    </source>
</evidence>
<feature type="domain" description="HTH marR-type" evidence="2">
    <location>
        <begin position="8"/>
        <end position="144"/>
    </location>
</feature>
<dbReference type="SUPFAM" id="SSF46785">
    <property type="entry name" value="Winged helix' DNA-binding domain"/>
    <property type="match status" value="1"/>
</dbReference>
<gene>
    <name evidence="4" type="ORF">CN689_16740</name>
    <name evidence="3" type="ORF">DTO10_12965</name>
</gene>
<name>A0AAX0S3A9_9BACI</name>
<evidence type="ECO:0000313" key="5">
    <source>
        <dbReference type="Proteomes" id="UP000220106"/>
    </source>
</evidence>
<dbReference type="KEGG" id="pbut:DTO10_12965"/>
<keyword evidence="1" id="KW-0238">DNA-binding</keyword>
<reference evidence="4 5" key="1">
    <citation type="submission" date="2017-09" db="EMBL/GenBank/DDBJ databases">
        <title>Large-scale bioinformatics analysis of Bacillus genomes uncovers conserved roles of natural products in bacterial physiology.</title>
        <authorList>
            <consortium name="Agbiome Team Llc"/>
            <person name="Bleich R.M."/>
            <person name="Kirk G.J."/>
            <person name="Santa Maria K.C."/>
            <person name="Allen S.E."/>
            <person name="Farag S."/>
            <person name="Shank E.A."/>
            <person name="Bowers A."/>
        </authorList>
    </citation>
    <scope>NUCLEOTIDE SEQUENCE [LARGE SCALE GENOMIC DNA]</scope>
    <source>
        <strain evidence="4 5">AFS003229</strain>
    </source>
</reference>
<sequence length="162" mass="18475">MSSDNMVNADLLEKLTHSLKRYGMRSVLFQQNMAQKIGVTHTDLKTAEILNETGPITAGELSKITGLSTGSVTALIDRLEKSCYVKRERDQLDGRRVMIVPMPTRQEQIKSHYQSLSTATKNLCSTYNEQELTFILQFVEDISEIMDKENDKLMSEREGWLK</sequence>
<reference evidence="3 6" key="2">
    <citation type="submission" date="2018-07" db="EMBL/GenBank/DDBJ databases">
        <title>The molecular basis for the intramolecular migration of carboxyl group in the catabolism of para-hydroxybenzoate via gentisate.</title>
        <authorList>
            <person name="Zhao H."/>
            <person name="Xu Y."/>
            <person name="Lin S."/>
            <person name="Spain J.C."/>
            <person name="Zhou N.-Y."/>
        </authorList>
    </citation>
    <scope>NUCLEOTIDE SEQUENCE [LARGE SCALE GENOMIC DNA]</scope>
    <source>
        <strain evidence="3 6">PHB-7a</strain>
    </source>
</reference>
<dbReference type="GO" id="GO:0003700">
    <property type="term" value="F:DNA-binding transcription factor activity"/>
    <property type="evidence" value="ECO:0007669"/>
    <property type="project" value="InterPro"/>
</dbReference>
<dbReference type="PANTHER" id="PTHR33164:SF106">
    <property type="entry name" value="TRANSCRIPTIONAL REGULATORY PROTEIN"/>
    <property type="match status" value="1"/>
</dbReference>
<evidence type="ECO:0000313" key="6">
    <source>
        <dbReference type="Proteomes" id="UP000260457"/>
    </source>
</evidence>
<dbReference type="SMART" id="SM00347">
    <property type="entry name" value="HTH_MARR"/>
    <property type="match status" value="1"/>
</dbReference>
<dbReference type="Pfam" id="PF12802">
    <property type="entry name" value="MarR_2"/>
    <property type="match status" value="1"/>
</dbReference>
<evidence type="ECO:0000259" key="2">
    <source>
        <dbReference type="PROSITE" id="PS50995"/>
    </source>
</evidence>
<evidence type="ECO:0000256" key="1">
    <source>
        <dbReference type="ARBA" id="ARBA00023125"/>
    </source>
</evidence>